<dbReference type="EMBL" id="JARJCN010000197">
    <property type="protein sequence ID" value="KAJ7063793.1"/>
    <property type="molecule type" value="Genomic_DNA"/>
</dbReference>
<gene>
    <name evidence="2" type="ORF">B0H15DRAFT_807804</name>
</gene>
<evidence type="ECO:0000313" key="2">
    <source>
        <dbReference type="EMBL" id="KAJ7063793.1"/>
    </source>
</evidence>
<reference evidence="2" key="1">
    <citation type="submission" date="2023-03" db="EMBL/GenBank/DDBJ databases">
        <title>Massive genome expansion in bonnet fungi (Mycena s.s.) driven by repeated elements and novel gene families across ecological guilds.</title>
        <authorList>
            <consortium name="Lawrence Berkeley National Laboratory"/>
            <person name="Harder C.B."/>
            <person name="Miyauchi S."/>
            <person name="Viragh M."/>
            <person name="Kuo A."/>
            <person name="Thoen E."/>
            <person name="Andreopoulos B."/>
            <person name="Lu D."/>
            <person name="Skrede I."/>
            <person name="Drula E."/>
            <person name="Henrissat B."/>
            <person name="Morin E."/>
            <person name="Kohler A."/>
            <person name="Barry K."/>
            <person name="LaButti K."/>
            <person name="Morin E."/>
            <person name="Salamov A."/>
            <person name="Lipzen A."/>
            <person name="Mereny Z."/>
            <person name="Hegedus B."/>
            <person name="Baldrian P."/>
            <person name="Stursova M."/>
            <person name="Weitz H."/>
            <person name="Taylor A."/>
            <person name="Grigoriev I.V."/>
            <person name="Nagy L.G."/>
            <person name="Martin F."/>
            <person name="Kauserud H."/>
        </authorList>
    </citation>
    <scope>NUCLEOTIDE SEQUENCE</scope>
    <source>
        <strain evidence="2">CBHHK173m</strain>
    </source>
</reference>
<accession>A0AAD6TLD3</accession>
<evidence type="ECO:0000313" key="3">
    <source>
        <dbReference type="Proteomes" id="UP001222325"/>
    </source>
</evidence>
<sequence>MQSTLTAAQIQAGTCPDCHKRLPPPLTSTGFREPDNAGRQYQYCPGNNFKANRTCAGFWFRDDLPRTVLPPSQWSQSCAGPLCSAPNAVPKPRNRVCARLFCLTCCVAGVDISCKAPHHSPKSMDPLLPRLPPRTTFSNPVSPAYADRMDQNIAAQTEVGARTAVKNSLRVEIQHRLTVFWFLKASLYQSSFDLNLSQTSQDNEPPSEFEIACPTFPFFHPKNDKTLVRMVGLEDCETYGYHNGTAWKITGLAQELKAGITILWMCWPHVRACSYGETPSSASDTSPRKRSLPSPIDMESSPPKRFQFTYPNPNRSVTPDEEYRSSPPPSSSPVPSLPVKPIWDVAPTTQHTPLSLVDAPEGPHRPWPLKYACDMDSGFHQITELRGSFSPAGPKFTTETAFHATFVNKGVSSQHVQPKYVDMGVG</sequence>
<organism evidence="2 3">
    <name type="scientific">Mycena belliarum</name>
    <dbReference type="NCBI Taxonomy" id="1033014"/>
    <lineage>
        <taxon>Eukaryota</taxon>
        <taxon>Fungi</taxon>
        <taxon>Dikarya</taxon>
        <taxon>Basidiomycota</taxon>
        <taxon>Agaricomycotina</taxon>
        <taxon>Agaricomycetes</taxon>
        <taxon>Agaricomycetidae</taxon>
        <taxon>Agaricales</taxon>
        <taxon>Marasmiineae</taxon>
        <taxon>Mycenaceae</taxon>
        <taxon>Mycena</taxon>
    </lineage>
</organism>
<feature type="compositionally biased region" description="Pro residues" evidence="1">
    <location>
        <begin position="326"/>
        <end position="338"/>
    </location>
</feature>
<evidence type="ECO:0000256" key="1">
    <source>
        <dbReference type="SAM" id="MobiDB-lite"/>
    </source>
</evidence>
<name>A0AAD6TLD3_9AGAR</name>
<comment type="caution">
    <text evidence="2">The sequence shown here is derived from an EMBL/GenBank/DDBJ whole genome shotgun (WGS) entry which is preliminary data.</text>
</comment>
<keyword evidence="3" id="KW-1185">Reference proteome</keyword>
<dbReference type="AlphaFoldDB" id="A0AAD6TLD3"/>
<protein>
    <submittedName>
        <fullName evidence="2">Uncharacterized protein</fullName>
    </submittedName>
</protein>
<proteinExistence type="predicted"/>
<feature type="region of interest" description="Disordered" evidence="1">
    <location>
        <begin position="277"/>
        <end position="341"/>
    </location>
</feature>
<dbReference type="Proteomes" id="UP001222325">
    <property type="component" value="Unassembled WGS sequence"/>
</dbReference>